<proteinExistence type="predicted"/>
<dbReference type="InterPro" id="IPR002560">
    <property type="entry name" value="Transposase_DDE"/>
</dbReference>
<evidence type="ECO:0000259" key="2">
    <source>
        <dbReference type="Pfam" id="PF01610"/>
    </source>
</evidence>
<comment type="caution">
    <text evidence="3">The sequence shown here is derived from an EMBL/GenBank/DDBJ whole genome shotgun (WGS) entry which is preliminary data.</text>
</comment>
<feature type="domain" description="Transposase IS204/IS1001/IS1096/IS1165 DDE" evidence="2">
    <location>
        <begin position="5"/>
        <end position="70"/>
    </location>
</feature>
<evidence type="ECO:0000256" key="1">
    <source>
        <dbReference type="SAM" id="MobiDB-lite"/>
    </source>
</evidence>
<dbReference type="EMBL" id="JAUYVK010000002">
    <property type="protein sequence ID" value="MDP2488241.1"/>
    <property type="molecule type" value="Genomic_DNA"/>
</dbReference>
<gene>
    <name evidence="3" type="ORF">Q8W38_02755</name>
</gene>
<organism evidence="3 4">
    <name type="scientific">Vibrio splendidus</name>
    <dbReference type="NCBI Taxonomy" id="29497"/>
    <lineage>
        <taxon>Bacteria</taxon>
        <taxon>Pseudomonadati</taxon>
        <taxon>Pseudomonadota</taxon>
        <taxon>Gammaproteobacteria</taxon>
        <taxon>Vibrionales</taxon>
        <taxon>Vibrionaceae</taxon>
        <taxon>Vibrio</taxon>
    </lineage>
</organism>
<feature type="region of interest" description="Disordered" evidence="1">
    <location>
        <begin position="59"/>
        <end position="81"/>
    </location>
</feature>
<evidence type="ECO:0000313" key="4">
    <source>
        <dbReference type="Proteomes" id="UP001177883"/>
    </source>
</evidence>
<evidence type="ECO:0000313" key="3">
    <source>
        <dbReference type="EMBL" id="MDP2488241.1"/>
    </source>
</evidence>
<dbReference type="Proteomes" id="UP001177883">
    <property type="component" value="Unassembled WGS sequence"/>
</dbReference>
<reference evidence="3" key="1">
    <citation type="submission" date="2023-07" db="EMBL/GenBank/DDBJ databases">
        <title>Genome content predicts the carbon catabolic preferences of heterotrophic bacteria.</title>
        <authorList>
            <person name="Gralka M."/>
        </authorList>
    </citation>
    <scope>NUCLEOTIDE SEQUENCE</scope>
    <source>
        <strain evidence="3">6E03</strain>
    </source>
</reference>
<feature type="compositionally biased region" description="Basic and acidic residues" evidence="1">
    <location>
        <begin position="68"/>
        <end position="81"/>
    </location>
</feature>
<name>A0ABD5A4X7_VIBSP</name>
<dbReference type="Pfam" id="PF01610">
    <property type="entry name" value="DDE_Tnp_ISL3"/>
    <property type="match status" value="1"/>
</dbReference>
<accession>A0ABD5A4X7</accession>
<dbReference type="AlphaFoldDB" id="A0ABD5A4X7"/>
<protein>
    <submittedName>
        <fullName evidence="3">Transposase</fullName>
    </submittedName>
</protein>
<sequence length="81" mass="9591">MRPWVKLSRWILLKNRRNLNARQDSYLIEMLNINKDLMTTYILGAQLKELWYCESEVHANGSASTQSHRLELRGESMRKLA</sequence>